<keyword evidence="1" id="KW-1133">Transmembrane helix</keyword>
<evidence type="ECO:0008006" key="4">
    <source>
        <dbReference type="Google" id="ProtNLM"/>
    </source>
</evidence>
<organism evidence="2 3">
    <name type="scientific">Nonomuraea indica</name>
    <dbReference type="NCBI Taxonomy" id="1581193"/>
    <lineage>
        <taxon>Bacteria</taxon>
        <taxon>Bacillati</taxon>
        <taxon>Actinomycetota</taxon>
        <taxon>Actinomycetes</taxon>
        <taxon>Streptosporangiales</taxon>
        <taxon>Streptosporangiaceae</taxon>
        <taxon>Nonomuraea</taxon>
    </lineage>
</organism>
<dbReference type="EMBL" id="JBITMB010000001">
    <property type="protein sequence ID" value="MFI7438917.1"/>
    <property type="molecule type" value="Genomic_DNA"/>
</dbReference>
<keyword evidence="1" id="KW-0812">Transmembrane</keyword>
<gene>
    <name evidence="2" type="ORF">ACIBP5_03005</name>
</gene>
<evidence type="ECO:0000313" key="2">
    <source>
        <dbReference type="EMBL" id="MFI7438917.1"/>
    </source>
</evidence>
<feature type="transmembrane region" description="Helical" evidence="1">
    <location>
        <begin position="45"/>
        <end position="63"/>
    </location>
</feature>
<keyword evidence="3" id="KW-1185">Reference proteome</keyword>
<proteinExistence type="predicted"/>
<evidence type="ECO:0000313" key="3">
    <source>
        <dbReference type="Proteomes" id="UP001612928"/>
    </source>
</evidence>
<keyword evidence="1" id="KW-0472">Membrane</keyword>
<dbReference type="RefSeq" id="WP_397018467.1">
    <property type="nucleotide sequence ID" value="NZ_JBITMB010000001.1"/>
</dbReference>
<name>A0ABW7ZWM7_9ACTN</name>
<protein>
    <recommendedName>
        <fullName evidence="4">DDE family transposase</fullName>
    </recommendedName>
</protein>
<sequence length="65" mass="7670">MTRHGIHHSRLKVTSRRQIAHLRARRAHERQWRDVRQLARLYQQVRLAAILIGITATIVVALLRT</sequence>
<evidence type="ECO:0000256" key="1">
    <source>
        <dbReference type="SAM" id="Phobius"/>
    </source>
</evidence>
<accession>A0ABW7ZWM7</accession>
<reference evidence="2 3" key="1">
    <citation type="submission" date="2024-10" db="EMBL/GenBank/DDBJ databases">
        <title>The Natural Products Discovery Center: Release of the First 8490 Sequenced Strains for Exploring Actinobacteria Biosynthetic Diversity.</title>
        <authorList>
            <person name="Kalkreuter E."/>
            <person name="Kautsar S.A."/>
            <person name="Yang D."/>
            <person name="Bader C.D."/>
            <person name="Teijaro C.N."/>
            <person name="Fluegel L."/>
            <person name="Davis C.M."/>
            <person name="Simpson J.R."/>
            <person name="Lauterbach L."/>
            <person name="Steele A.D."/>
            <person name="Gui C."/>
            <person name="Meng S."/>
            <person name="Li G."/>
            <person name="Viehrig K."/>
            <person name="Ye F."/>
            <person name="Su P."/>
            <person name="Kiefer A.F."/>
            <person name="Nichols A."/>
            <person name="Cepeda A.J."/>
            <person name="Yan W."/>
            <person name="Fan B."/>
            <person name="Jiang Y."/>
            <person name="Adhikari A."/>
            <person name="Zheng C.-J."/>
            <person name="Schuster L."/>
            <person name="Cowan T.M."/>
            <person name="Smanski M.J."/>
            <person name="Chevrette M.G."/>
            <person name="De Carvalho L.P.S."/>
            <person name="Shen B."/>
        </authorList>
    </citation>
    <scope>NUCLEOTIDE SEQUENCE [LARGE SCALE GENOMIC DNA]</scope>
    <source>
        <strain evidence="2 3">NPDC049503</strain>
    </source>
</reference>
<comment type="caution">
    <text evidence="2">The sequence shown here is derived from an EMBL/GenBank/DDBJ whole genome shotgun (WGS) entry which is preliminary data.</text>
</comment>
<dbReference type="Proteomes" id="UP001612928">
    <property type="component" value="Unassembled WGS sequence"/>
</dbReference>